<dbReference type="Proteomes" id="UP000317650">
    <property type="component" value="Chromosome 10"/>
</dbReference>
<keyword evidence="2" id="KW-1185">Reference proteome</keyword>
<name>A0A4S8J2X2_MUSBA</name>
<dbReference type="EMBL" id="PYDT01000008">
    <property type="protein sequence ID" value="THU54752.1"/>
    <property type="molecule type" value="Genomic_DNA"/>
</dbReference>
<evidence type="ECO:0000313" key="2">
    <source>
        <dbReference type="Proteomes" id="UP000317650"/>
    </source>
</evidence>
<gene>
    <name evidence="1" type="ORF">C4D60_Mb10t28450</name>
</gene>
<comment type="caution">
    <text evidence="1">The sequence shown here is derived from an EMBL/GenBank/DDBJ whole genome shotgun (WGS) entry which is preliminary data.</text>
</comment>
<reference evidence="1 2" key="1">
    <citation type="journal article" date="2019" name="Nat. Plants">
        <title>Genome sequencing of Musa balbisiana reveals subgenome evolution and function divergence in polyploid bananas.</title>
        <authorList>
            <person name="Yao X."/>
        </authorList>
    </citation>
    <scope>NUCLEOTIDE SEQUENCE [LARGE SCALE GENOMIC DNA]</scope>
    <source>
        <strain evidence="2">cv. DH-PKW</strain>
        <tissue evidence="1">Leaves</tissue>
    </source>
</reference>
<organism evidence="1 2">
    <name type="scientific">Musa balbisiana</name>
    <name type="common">Banana</name>
    <dbReference type="NCBI Taxonomy" id="52838"/>
    <lineage>
        <taxon>Eukaryota</taxon>
        <taxon>Viridiplantae</taxon>
        <taxon>Streptophyta</taxon>
        <taxon>Embryophyta</taxon>
        <taxon>Tracheophyta</taxon>
        <taxon>Spermatophyta</taxon>
        <taxon>Magnoliopsida</taxon>
        <taxon>Liliopsida</taxon>
        <taxon>Zingiberales</taxon>
        <taxon>Musaceae</taxon>
        <taxon>Musa</taxon>
    </lineage>
</organism>
<dbReference type="AlphaFoldDB" id="A0A4S8J2X2"/>
<protein>
    <submittedName>
        <fullName evidence="1">Uncharacterized protein</fullName>
    </submittedName>
</protein>
<accession>A0A4S8J2X2</accession>
<evidence type="ECO:0000313" key="1">
    <source>
        <dbReference type="EMBL" id="THU54752.1"/>
    </source>
</evidence>
<sequence>MASSNDFPKTIKELPSEEIPINFLLTFLAAVSNYRPPTDSTMGPANYPPAVNIESTSQRPTFEGYNRQNQPRFKAKDFSEAWNLSSAFQQ</sequence>
<proteinExistence type="predicted"/>